<evidence type="ECO:0000256" key="1">
    <source>
        <dbReference type="SAM" id="Phobius"/>
    </source>
</evidence>
<gene>
    <name evidence="2" type="ORF">C8D93_1252</name>
</gene>
<keyword evidence="1" id="KW-1133">Transmembrane helix</keyword>
<protein>
    <submittedName>
        <fullName evidence="2">Uncharacterized protein</fullName>
    </submittedName>
</protein>
<reference evidence="2 3" key="1">
    <citation type="submission" date="2018-04" db="EMBL/GenBank/DDBJ databases">
        <title>Genomic Encyclopedia of Type Strains, Phase IV (KMG-IV): sequencing the most valuable type-strain genomes for metagenomic binning, comparative biology and taxonomic classification.</title>
        <authorList>
            <person name="Goeker M."/>
        </authorList>
    </citation>
    <scope>NUCLEOTIDE SEQUENCE [LARGE SCALE GENOMIC DNA]</scope>
    <source>
        <strain evidence="2 3">DSM 104150</strain>
    </source>
</reference>
<feature type="transmembrane region" description="Helical" evidence="1">
    <location>
        <begin position="31"/>
        <end position="48"/>
    </location>
</feature>
<dbReference type="AlphaFoldDB" id="A0A318E4A7"/>
<keyword evidence="1" id="KW-0472">Membrane</keyword>
<comment type="caution">
    <text evidence="2">The sequence shown here is derived from an EMBL/GenBank/DDBJ whole genome shotgun (WGS) entry which is preliminary data.</text>
</comment>
<sequence>MNRKFLRWTFGLPLAIGGASGFLLALFIQPVWAVLAVIAMAAGVALLAPHEFKNVTLRSDDDEIANGLFARPGTRAWYVRDADPNIPGTSAWYHDQFVKR</sequence>
<evidence type="ECO:0000313" key="2">
    <source>
        <dbReference type="EMBL" id="PXV62750.1"/>
    </source>
</evidence>
<dbReference type="RefSeq" id="WP_146216688.1">
    <property type="nucleotide sequence ID" value="NZ_CAWNXA010000025.1"/>
</dbReference>
<dbReference type="Proteomes" id="UP000248330">
    <property type="component" value="Unassembled WGS sequence"/>
</dbReference>
<name>A0A318E4A7_9GAMM</name>
<proteinExistence type="predicted"/>
<keyword evidence="3" id="KW-1185">Reference proteome</keyword>
<evidence type="ECO:0000313" key="3">
    <source>
        <dbReference type="Proteomes" id="UP000248330"/>
    </source>
</evidence>
<accession>A0A318E4A7</accession>
<organism evidence="2 3">
    <name type="scientific">Sinimarinibacterium flocculans</name>
    <dbReference type="NCBI Taxonomy" id="985250"/>
    <lineage>
        <taxon>Bacteria</taxon>
        <taxon>Pseudomonadati</taxon>
        <taxon>Pseudomonadota</taxon>
        <taxon>Gammaproteobacteria</taxon>
        <taxon>Nevskiales</taxon>
        <taxon>Nevskiaceae</taxon>
        <taxon>Sinimarinibacterium</taxon>
    </lineage>
</organism>
<dbReference type="EMBL" id="QICN01000025">
    <property type="protein sequence ID" value="PXV62750.1"/>
    <property type="molecule type" value="Genomic_DNA"/>
</dbReference>
<keyword evidence="1" id="KW-0812">Transmembrane</keyword>